<proteinExistence type="inferred from homology"/>
<comment type="caution">
    <text evidence="5">The sequence shown here is derived from an EMBL/GenBank/DDBJ whole genome shotgun (WGS) entry which is preliminary data.</text>
</comment>
<dbReference type="EMBL" id="AGBW02010820">
    <property type="protein sequence ID" value="OWR47683.1"/>
    <property type="molecule type" value="Genomic_DNA"/>
</dbReference>
<comment type="catalytic activity">
    <reaction evidence="4">
        <text>Random hydrolysis of (1-&gt;4)-linkages between N-acetyl-beta-D-glucosamine and D-glucuronate residues in hyaluronate.</text>
        <dbReference type="EC" id="3.2.1.35"/>
    </reaction>
</comment>
<dbReference type="GO" id="GO:0030214">
    <property type="term" value="P:hyaluronan catabolic process"/>
    <property type="evidence" value="ECO:0007669"/>
    <property type="project" value="TreeGrafter"/>
</dbReference>
<comment type="similarity">
    <text evidence="1 4">Belongs to the glycosyl hydrolase 56 family.</text>
</comment>
<dbReference type="Proteomes" id="UP000007151">
    <property type="component" value="Unassembled WGS sequence"/>
</dbReference>
<dbReference type="PRINTS" id="PR00847">
    <property type="entry name" value="HYALURONDASE"/>
</dbReference>
<dbReference type="GO" id="GO:0004415">
    <property type="term" value="F:hyalurononglucosaminidase activity"/>
    <property type="evidence" value="ECO:0007669"/>
    <property type="project" value="UniProtKB-UniRule"/>
</dbReference>
<dbReference type="STRING" id="278856.A0A212F1U4"/>
<dbReference type="InterPro" id="IPR013785">
    <property type="entry name" value="Aldolase_TIM"/>
</dbReference>
<dbReference type="OrthoDB" id="6537931at2759"/>
<gene>
    <name evidence="5" type="ORF">KGM_206424</name>
</gene>
<organism evidence="5 6">
    <name type="scientific">Danaus plexippus plexippus</name>
    <dbReference type="NCBI Taxonomy" id="278856"/>
    <lineage>
        <taxon>Eukaryota</taxon>
        <taxon>Metazoa</taxon>
        <taxon>Ecdysozoa</taxon>
        <taxon>Arthropoda</taxon>
        <taxon>Hexapoda</taxon>
        <taxon>Insecta</taxon>
        <taxon>Pterygota</taxon>
        <taxon>Neoptera</taxon>
        <taxon>Endopterygota</taxon>
        <taxon>Lepidoptera</taxon>
        <taxon>Glossata</taxon>
        <taxon>Ditrysia</taxon>
        <taxon>Papilionoidea</taxon>
        <taxon>Nymphalidae</taxon>
        <taxon>Danainae</taxon>
        <taxon>Danaini</taxon>
        <taxon>Danaina</taxon>
        <taxon>Danaus</taxon>
        <taxon>Danaus</taxon>
    </lineage>
</organism>
<evidence type="ECO:0000313" key="6">
    <source>
        <dbReference type="Proteomes" id="UP000007151"/>
    </source>
</evidence>
<name>A0A212F1U4_DANPL</name>
<dbReference type="Pfam" id="PF01630">
    <property type="entry name" value="Glyco_hydro_56"/>
    <property type="match status" value="1"/>
</dbReference>
<evidence type="ECO:0000256" key="3">
    <source>
        <dbReference type="ARBA" id="ARBA00023180"/>
    </source>
</evidence>
<keyword evidence="4" id="KW-0326">Glycosidase</keyword>
<dbReference type="Gene3D" id="3.20.20.70">
    <property type="entry name" value="Aldolase class I"/>
    <property type="match status" value="1"/>
</dbReference>
<dbReference type="GO" id="GO:0006952">
    <property type="term" value="P:defense response"/>
    <property type="evidence" value="ECO:0007669"/>
    <property type="project" value="InterPro"/>
</dbReference>
<sequence>MSWISILAFLIWKCATLSDSYFIIEAPELNVKEFKKEFRVYWNVPTFQCASKKIPFDKLYEKFGIIQNNGDRFNGEKITILYELGDFPSIFKNKTSGEYEFINNGVPQEGNLQEHLVAFKEQLLEKIPDPFFDGVGVIDFEMWRPVFDQNFGNLDVYRKRSIEIEKERHSWWLNMWIKKEAAIRFETAARKFMESTLVLAKQMRPNALWGYYGYPHCFNMRDMDMKEDCVKSIPGANDNIYWLWAESTALFPSIYSSKKLTNSQLPFHIKGRIKESARVRLEDTPILPYFWFRYRDAEFFSQEDLSIALNTLYQSKASGVIIWGSSNDVNTVDKCKKLYNYVETILGPNIAKYTQRSKKSSNAVNNENNLFKFKSQGNRKILESEEILLKESSTNYDFTFTDETTQSAYYEEIDFTEYLKVNYDFTFEQSLTTLRDKEDFTPETSTEIATNMVSQNFITTEEDSYNDDNVPNAIEITDDYLIIIENSTTNDTFKQDTTNTNIDDDYLIIVRDNYEDRLTKYNNSLEQPLTTKSPSNMIVKSSLENVTEAYQDAEYDYYDENTIEMPATKDKLSDQDESSDYIIVVDNNYTEKDTFEAIESKRVTDTENDYLIIVNDFNNLRTSNKSNTDYVAIDNTKSNSTIQFIPYTDERSTTEESLDDFEDDDEFIPNKSYRNEVFNSGQDESNYLIVIDYNFTDVNTFTPSYYTDSTDIKDDYLIIPKHGNKRHNFTINSDNSNANYVPNKMKISTTQFLESNDVTLSTENENFSSEIFSPRIELNTPEITTPSDFLDESTLTEATSEGLITLEIMNNLTANVLLNEMLVTDRSVDSISNLHFIKTTNDADEFSASHISMEAMENEQYIDKASNKNDAVEETKSTYISEYKEFKNSQSTESGYSSKLITSSEKYSIPTEGTFSQNDFTDLDLGTDLTRYSEINEEITQRKEEINTETYNIHTKDTENVDHIISYIYKK</sequence>
<dbReference type="PANTHER" id="PTHR11769:SF35">
    <property type="entry name" value="HYALURONIDASE"/>
    <property type="match status" value="1"/>
</dbReference>
<dbReference type="KEGG" id="dpl:KGM_206424"/>
<dbReference type="GO" id="GO:0005975">
    <property type="term" value="P:carbohydrate metabolic process"/>
    <property type="evidence" value="ECO:0007669"/>
    <property type="project" value="InterPro"/>
</dbReference>
<accession>A0A212F1U4</accession>
<dbReference type="EC" id="3.2.1.35" evidence="4"/>
<dbReference type="eggNOG" id="ENOG502QTUU">
    <property type="taxonomic scope" value="Eukaryota"/>
</dbReference>
<evidence type="ECO:0000256" key="1">
    <source>
        <dbReference type="ARBA" id="ARBA00008871"/>
    </source>
</evidence>
<protein>
    <recommendedName>
        <fullName evidence="4">Hyaluronidase</fullName>
        <ecNumber evidence="4">3.2.1.35</ecNumber>
    </recommendedName>
</protein>
<dbReference type="InterPro" id="IPR018155">
    <property type="entry name" value="Hyaluronidase"/>
</dbReference>
<keyword evidence="3" id="KW-0325">Glycoprotein</keyword>
<evidence type="ECO:0000313" key="5">
    <source>
        <dbReference type="EMBL" id="OWR47683.1"/>
    </source>
</evidence>
<reference evidence="5 6" key="1">
    <citation type="journal article" date="2011" name="Cell">
        <title>The monarch butterfly genome yields insights into long-distance migration.</title>
        <authorList>
            <person name="Zhan S."/>
            <person name="Merlin C."/>
            <person name="Boore J.L."/>
            <person name="Reppert S.M."/>
        </authorList>
    </citation>
    <scope>NUCLEOTIDE SEQUENCE [LARGE SCALE GENOMIC DNA]</scope>
    <source>
        <strain evidence="5">F-2</strain>
    </source>
</reference>
<dbReference type="InterPro" id="IPR001329">
    <property type="entry name" value="Venom_Hyaluronidase"/>
</dbReference>
<keyword evidence="2" id="KW-1015">Disulfide bond</keyword>
<evidence type="ECO:0000256" key="4">
    <source>
        <dbReference type="RuleBase" id="RU610713"/>
    </source>
</evidence>
<keyword evidence="6" id="KW-1185">Reference proteome</keyword>
<dbReference type="AlphaFoldDB" id="A0A212F1U4"/>
<dbReference type="PANTHER" id="PTHR11769">
    <property type="entry name" value="HYALURONIDASE"/>
    <property type="match status" value="1"/>
</dbReference>
<keyword evidence="4" id="KW-0378">Hydrolase</keyword>
<dbReference type="PRINTS" id="PR00846">
    <property type="entry name" value="GLHYDRLASE56"/>
</dbReference>
<dbReference type="InterPro" id="IPR017853">
    <property type="entry name" value="GH"/>
</dbReference>
<evidence type="ECO:0000256" key="2">
    <source>
        <dbReference type="ARBA" id="ARBA00023157"/>
    </source>
</evidence>
<dbReference type="SUPFAM" id="SSF51445">
    <property type="entry name" value="(Trans)glycosidases"/>
    <property type="match status" value="1"/>
</dbReference>